<dbReference type="PANTHER" id="PTHR34072:SF52">
    <property type="entry name" value="RIBONUCLEASE H"/>
    <property type="match status" value="1"/>
</dbReference>
<evidence type="ECO:0000313" key="11">
    <source>
        <dbReference type="Proteomes" id="UP000325313"/>
    </source>
</evidence>
<dbReference type="EMBL" id="VSWC01000066">
    <property type="protein sequence ID" value="KAA1098061.1"/>
    <property type="molecule type" value="Genomic_DNA"/>
</dbReference>
<dbReference type="GO" id="GO:0016787">
    <property type="term" value="F:hydrolase activity"/>
    <property type="evidence" value="ECO:0007669"/>
    <property type="project" value="UniProtKB-KW"/>
</dbReference>
<dbReference type="OrthoDB" id="2446696at2759"/>
<keyword evidence="2" id="KW-0548">Nucleotidyltransferase</keyword>
<evidence type="ECO:0000313" key="10">
    <source>
        <dbReference type="Proteomes" id="UP000324748"/>
    </source>
</evidence>
<dbReference type="Proteomes" id="UP000324748">
    <property type="component" value="Unassembled WGS sequence"/>
</dbReference>
<organism evidence="8 10">
    <name type="scientific">Puccinia graminis f. sp. tritici</name>
    <dbReference type="NCBI Taxonomy" id="56615"/>
    <lineage>
        <taxon>Eukaryota</taxon>
        <taxon>Fungi</taxon>
        <taxon>Dikarya</taxon>
        <taxon>Basidiomycota</taxon>
        <taxon>Pucciniomycotina</taxon>
        <taxon>Pucciniomycetes</taxon>
        <taxon>Pucciniales</taxon>
        <taxon>Pucciniaceae</taxon>
        <taxon>Puccinia</taxon>
    </lineage>
</organism>
<evidence type="ECO:0000259" key="7">
    <source>
        <dbReference type="Pfam" id="PF17917"/>
    </source>
</evidence>
<keyword evidence="10" id="KW-1185">Reference proteome</keyword>
<proteinExistence type="predicted"/>
<evidence type="ECO:0000256" key="2">
    <source>
        <dbReference type="ARBA" id="ARBA00022695"/>
    </source>
</evidence>
<evidence type="ECO:0000256" key="3">
    <source>
        <dbReference type="ARBA" id="ARBA00022722"/>
    </source>
</evidence>
<feature type="domain" description="Reverse transcriptase RNase H-like" evidence="7">
    <location>
        <begin position="3"/>
        <end position="60"/>
    </location>
</feature>
<evidence type="ECO:0000256" key="5">
    <source>
        <dbReference type="ARBA" id="ARBA00022801"/>
    </source>
</evidence>
<gene>
    <name evidence="8" type="ORF">PGT21_050183</name>
    <name evidence="9" type="ORF">PGTUg99_050118</name>
</gene>
<keyword evidence="6" id="KW-0695">RNA-directed DNA polymerase</keyword>
<dbReference type="InterPro" id="IPR041373">
    <property type="entry name" value="RT_RNaseH"/>
</dbReference>
<keyword evidence="5" id="KW-0378">Hydrolase</keyword>
<dbReference type="InterPro" id="IPR043502">
    <property type="entry name" value="DNA/RNA_pol_sf"/>
</dbReference>
<dbReference type="SUPFAM" id="SSF56672">
    <property type="entry name" value="DNA/RNA polymerases"/>
    <property type="match status" value="1"/>
</dbReference>
<dbReference type="GO" id="GO:0003964">
    <property type="term" value="F:RNA-directed DNA polymerase activity"/>
    <property type="evidence" value="ECO:0007669"/>
    <property type="project" value="UniProtKB-KW"/>
</dbReference>
<dbReference type="EMBL" id="VDEP01000270">
    <property type="protein sequence ID" value="KAA1116974.1"/>
    <property type="molecule type" value="Genomic_DNA"/>
</dbReference>
<protein>
    <recommendedName>
        <fullName evidence="7">Reverse transcriptase RNase H-like domain-containing protein</fullName>
    </recommendedName>
</protein>
<reference evidence="10 11" key="1">
    <citation type="submission" date="2019-05" db="EMBL/GenBank/DDBJ databases">
        <title>Emergence of the Ug99 lineage of the wheat stem rust pathogen through somatic hybridization.</title>
        <authorList>
            <person name="Li F."/>
            <person name="Upadhyaya N.M."/>
            <person name="Sperschneider J."/>
            <person name="Matny O."/>
            <person name="Nguyen-Phuc H."/>
            <person name="Mago R."/>
            <person name="Raley C."/>
            <person name="Miller M.E."/>
            <person name="Silverstein K.A.T."/>
            <person name="Henningsen E."/>
            <person name="Hirsch C.D."/>
            <person name="Visser B."/>
            <person name="Pretorius Z.A."/>
            <person name="Steffenson B.J."/>
            <person name="Schwessinger B."/>
            <person name="Dodds P.N."/>
            <person name="Figueroa M."/>
        </authorList>
    </citation>
    <scope>NUCLEOTIDE SEQUENCE [LARGE SCALE GENOMIC DNA]</scope>
    <source>
        <strain evidence="8">21-0</strain>
        <strain evidence="9 11">Ug99</strain>
    </source>
</reference>
<evidence type="ECO:0000256" key="1">
    <source>
        <dbReference type="ARBA" id="ARBA00022679"/>
    </source>
</evidence>
<dbReference type="Pfam" id="PF17917">
    <property type="entry name" value="RT_RNaseH"/>
    <property type="match status" value="1"/>
</dbReference>
<keyword evidence="4" id="KW-0255">Endonuclease</keyword>
<dbReference type="PANTHER" id="PTHR34072">
    <property type="entry name" value="ENZYMATIC POLYPROTEIN-RELATED"/>
    <property type="match status" value="1"/>
</dbReference>
<dbReference type="GO" id="GO:0004519">
    <property type="term" value="F:endonuclease activity"/>
    <property type="evidence" value="ECO:0007669"/>
    <property type="project" value="UniProtKB-KW"/>
</dbReference>
<name>A0A5B0P9P3_PUCGR</name>
<keyword evidence="1" id="KW-0808">Transferase</keyword>
<evidence type="ECO:0000313" key="8">
    <source>
        <dbReference type="EMBL" id="KAA1098061.1"/>
    </source>
</evidence>
<sequence>MIFDLELLAIVEACEEWRAWLMGTEEPVKMFSDHSNLVYFKTAKYLSPKQARWALFIDNFNMLIYHVSGTKNPADGPSRREDLIGDKTRISEAKAIVDRMVSGVDCDAITESSTERIYDESGSFVSIGIGYWFRSRYD</sequence>
<comment type="caution">
    <text evidence="8">The sequence shown here is derived from an EMBL/GenBank/DDBJ whole genome shotgun (WGS) entry which is preliminary data.</text>
</comment>
<dbReference type="AlphaFoldDB" id="A0A5B0P9P3"/>
<keyword evidence="3" id="KW-0540">Nuclease</keyword>
<evidence type="ECO:0000313" key="9">
    <source>
        <dbReference type="EMBL" id="KAA1116974.1"/>
    </source>
</evidence>
<evidence type="ECO:0000256" key="4">
    <source>
        <dbReference type="ARBA" id="ARBA00022759"/>
    </source>
</evidence>
<dbReference type="Proteomes" id="UP000325313">
    <property type="component" value="Unassembled WGS sequence"/>
</dbReference>
<evidence type="ECO:0000256" key="6">
    <source>
        <dbReference type="ARBA" id="ARBA00022918"/>
    </source>
</evidence>
<accession>A0A5B0P9P3</accession>